<feature type="transmembrane region" description="Helical" evidence="1">
    <location>
        <begin position="173"/>
        <end position="190"/>
    </location>
</feature>
<keyword evidence="1" id="KW-0472">Membrane</keyword>
<feature type="transmembrane region" description="Helical" evidence="1">
    <location>
        <begin position="64"/>
        <end position="83"/>
    </location>
</feature>
<dbReference type="Pfam" id="PF13968">
    <property type="entry name" value="DUF4220"/>
    <property type="match status" value="1"/>
</dbReference>
<accession>A0ABD3LNQ8</accession>
<comment type="caution">
    <text evidence="3">The sequence shown here is derived from an EMBL/GenBank/DDBJ whole genome shotgun (WGS) entry which is preliminary data.</text>
</comment>
<feature type="transmembrane region" description="Helical" evidence="1">
    <location>
        <begin position="270"/>
        <end position="291"/>
    </location>
</feature>
<evidence type="ECO:0000256" key="1">
    <source>
        <dbReference type="SAM" id="Phobius"/>
    </source>
</evidence>
<evidence type="ECO:0000259" key="2">
    <source>
        <dbReference type="Pfam" id="PF13968"/>
    </source>
</evidence>
<keyword evidence="1" id="KW-1133">Transmembrane helix</keyword>
<feature type="domain" description="DUF4220" evidence="2">
    <location>
        <begin position="1"/>
        <end position="369"/>
    </location>
</feature>
<gene>
    <name evidence="3" type="ORF">ACJRO7_000754</name>
    <name evidence="4" type="ORF">ACJRO7_000757</name>
</gene>
<protein>
    <recommendedName>
        <fullName evidence="2">DUF4220 domain-containing protein</fullName>
    </recommendedName>
</protein>
<evidence type="ECO:0000313" key="4">
    <source>
        <dbReference type="EMBL" id="KAL3753411.1"/>
    </source>
</evidence>
<sequence length="674" mass="77455">MSDWVAAFAIGLISHNQGNSSSHTTEVDRALQAFWASFLLLHLGGPDNITAFSLQDSSLWRRHLLSLIFQVSAIIYVFVQIFPNNKLMVIPTMLVFLAGVIKNVERLLALSLSSFPRLREWMLSSLCRLKNVKLPNNSSPNACRDLLDELNGLGEGYSNGGEVKLAESIIVKHAYWFFQIFMLFLADLIFRTRECEMSRNYFHKVSAVDALRLISVELDFIYEVLHTKVLAIRSKRSYIFRFITFINIMMAFILFNRLKKHQLPKLDVEITYSLLFGGIALDVIAFFMLVFSDWTVAEIKWYNKGSSKLGTVLHSLVFAMANLRKPQFTKCEAEPKATLEVFISTYEVLDAPLIFRRWSESISSCNLLSESLKESPRNFFKCNRHCGIIAFSSICSFPFRMVEKIISWFHQAGEAITGGYGPWLCIYGMIPMISNTKYLHKSKSMNDSTYWIKIFEARGNLFLESKPEGIDCCNLLEYVTHATYDASIIIWHLATEIWYNREKRFMNPTAKNDEREFSKILSDYMLYLLLNQLNVVSSVAGIAQITSAGTVLKLREYISNATKDVKRLCTTLDEIQLRSPLCRWTSPLSAGIYLAQEIDKLEGKKWKVMSGVWLEMLSYAAIHIRGEVHMQVLSKGGELLTFVWLLMAHFGFFYKFEWGMEAEPLGHWSEWIDF</sequence>
<keyword evidence="5" id="KW-1185">Reference proteome</keyword>
<reference evidence="3 5" key="1">
    <citation type="submission" date="2024-11" db="EMBL/GenBank/DDBJ databases">
        <title>Chromosome-level genome assembly of Eucalyptus globulus Labill. provides insights into its genome evolution.</title>
        <authorList>
            <person name="Li X."/>
        </authorList>
    </citation>
    <scope>NUCLEOTIDE SEQUENCE [LARGE SCALE GENOMIC DNA]</scope>
    <source>
        <strain evidence="3">CL2024</strain>
        <tissue evidence="3">Fresh tender leaves</tissue>
    </source>
</reference>
<dbReference type="InterPro" id="IPR025315">
    <property type="entry name" value="DUF4220"/>
</dbReference>
<dbReference type="AlphaFoldDB" id="A0ABD3LNQ8"/>
<dbReference type="EMBL" id="JBJKBG010000001">
    <property type="protein sequence ID" value="KAL3753408.1"/>
    <property type="molecule type" value="Genomic_DNA"/>
</dbReference>
<feature type="transmembrane region" description="Helical" evidence="1">
    <location>
        <begin position="238"/>
        <end position="258"/>
    </location>
</feature>
<dbReference type="EMBL" id="JBJKBG010000001">
    <property type="protein sequence ID" value="KAL3753411.1"/>
    <property type="molecule type" value="Genomic_DNA"/>
</dbReference>
<dbReference type="InterPro" id="IPR007658">
    <property type="entry name" value="DUF594"/>
</dbReference>
<evidence type="ECO:0000313" key="3">
    <source>
        <dbReference type="EMBL" id="KAL3753408.1"/>
    </source>
</evidence>
<name>A0ABD3LNQ8_EUCGL</name>
<keyword evidence="1" id="KW-0812">Transmembrane</keyword>
<feature type="transmembrane region" description="Helical" evidence="1">
    <location>
        <begin position="639"/>
        <end position="656"/>
    </location>
</feature>
<evidence type="ECO:0000313" key="5">
    <source>
        <dbReference type="Proteomes" id="UP001634007"/>
    </source>
</evidence>
<organism evidence="3 5">
    <name type="scientific">Eucalyptus globulus</name>
    <name type="common">Tasmanian blue gum</name>
    <dbReference type="NCBI Taxonomy" id="34317"/>
    <lineage>
        <taxon>Eukaryota</taxon>
        <taxon>Viridiplantae</taxon>
        <taxon>Streptophyta</taxon>
        <taxon>Embryophyta</taxon>
        <taxon>Tracheophyta</taxon>
        <taxon>Spermatophyta</taxon>
        <taxon>Magnoliopsida</taxon>
        <taxon>eudicotyledons</taxon>
        <taxon>Gunneridae</taxon>
        <taxon>Pentapetalae</taxon>
        <taxon>rosids</taxon>
        <taxon>malvids</taxon>
        <taxon>Myrtales</taxon>
        <taxon>Myrtaceae</taxon>
        <taxon>Myrtoideae</taxon>
        <taxon>Eucalypteae</taxon>
        <taxon>Eucalyptus</taxon>
    </lineage>
</organism>
<dbReference type="Pfam" id="PF04578">
    <property type="entry name" value="DUF594"/>
    <property type="match status" value="1"/>
</dbReference>
<proteinExistence type="predicted"/>
<dbReference type="PANTHER" id="PTHR31325">
    <property type="entry name" value="OS01G0798800 PROTEIN-RELATED"/>
    <property type="match status" value="1"/>
</dbReference>
<dbReference type="Proteomes" id="UP001634007">
    <property type="component" value="Unassembled WGS sequence"/>
</dbReference>